<proteinExistence type="predicted"/>
<dbReference type="InterPro" id="IPR003111">
    <property type="entry name" value="Lon_prtase_N"/>
</dbReference>
<evidence type="ECO:0000313" key="2">
    <source>
        <dbReference type="EMBL" id="POQ98521.1"/>
    </source>
</evidence>
<gene>
    <name evidence="2" type="ORF">AU468_13130</name>
</gene>
<dbReference type="RefSeq" id="WP_181015620.1">
    <property type="nucleotide sequence ID" value="NZ_LPWH01000122.1"/>
</dbReference>
<organism evidence="2 3">
    <name type="scientific">Alkalispirochaeta sphaeroplastigenens</name>
    <dbReference type="NCBI Taxonomy" id="1187066"/>
    <lineage>
        <taxon>Bacteria</taxon>
        <taxon>Pseudomonadati</taxon>
        <taxon>Spirochaetota</taxon>
        <taxon>Spirochaetia</taxon>
        <taxon>Spirochaetales</taxon>
        <taxon>Spirochaetaceae</taxon>
        <taxon>Alkalispirochaeta</taxon>
    </lineage>
</organism>
<dbReference type="EMBL" id="LPWH01000122">
    <property type="protein sequence ID" value="POQ98521.1"/>
    <property type="molecule type" value="Genomic_DNA"/>
</dbReference>
<dbReference type="SMART" id="SM00464">
    <property type="entry name" value="LON"/>
    <property type="match status" value="1"/>
</dbReference>
<dbReference type="AlphaFoldDB" id="A0A2S4JG58"/>
<feature type="domain" description="Lon N-terminal" evidence="1">
    <location>
        <begin position="1"/>
        <end position="189"/>
    </location>
</feature>
<evidence type="ECO:0000259" key="1">
    <source>
        <dbReference type="PROSITE" id="PS51787"/>
    </source>
</evidence>
<dbReference type="InterPro" id="IPR046336">
    <property type="entry name" value="Lon_prtase_N_sf"/>
</dbReference>
<dbReference type="Pfam" id="PF02190">
    <property type="entry name" value="LON_substr_bdg"/>
    <property type="match status" value="1"/>
</dbReference>
<dbReference type="PROSITE" id="PS51787">
    <property type="entry name" value="LON_N"/>
    <property type="match status" value="1"/>
</dbReference>
<keyword evidence="3" id="KW-1185">Reference proteome</keyword>
<protein>
    <recommendedName>
        <fullName evidence="1">Lon N-terminal domain-containing protein</fullName>
    </recommendedName>
</protein>
<dbReference type="PANTHER" id="PTHR46732:SF8">
    <property type="entry name" value="ATP-DEPENDENT PROTEASE LA (LON) DOMAIN PROTEIN"/>
    <property type="match status" value="1"/>
</dbReference>
<dbReference type="InterPro" id="IPR015947">
    <property type="entry name" value="PUA-like_sf"/>
</dbReference>
<comment type="caution">
    <text evidence="2">The sequence shown here is derived from an EMBL/GenBank/DDBJ whole genome shotgun (WGS) entry which is preliminary data.</text>
</comment>
<dbReference type="Gene3D" id="2.30.130.40">
    <property type="entry name" value="LON domain-like"/>
    <property type="match status" value="1"/>
</dbReference>
<name>A0A2S4JG58_9SPIO</name>
<dbReference type="PANTHER" id="PTHR46732">
    <property type="entry name" value="ATP-DEPENDENT PROTEASE LA (LON) DOMAIN PROTEIN"/>
    <property type="match status" value="1"/>
</dbReference>
<evidence type="ECO:0000313" key="3">
    <source>
        <dbReference type="Proteomes" id="UP000237350"/>
    </source>
</evidence>
<reference evidence="3" key="1">
    <citation type="submission" date="2015-12" db="EMBL/GenBank/DDBJ databases">
        <authorList>
            <person name="Lodha T.D."/>
            <person name="Chintalapati S."/>
            <person name="Chintalapati V.R."/>
            <person name="Sravanthi T."/>
        </authorList>
    </citation>
    <scope>NUCLEOTIDE SEQUENCE [LARGE SCALE GENOMIC DNA]</scope>
    <source>
        <strain evidence="3">JC133</strain>
    </source>
</reference>
<accession>A0A2S4JG58</accession>
<dbReference type="Proteomes" id="UP000237350">
    <property type="component" value="Unassembled WGS sequence"/>
</dbReference>
<sequence length="215" mass="25152">MIRIPVFPLGVVLLPRMPLPLHIFEERYQLMIARCLEEDLPFGVLLHRGNSILKTGCLARIESVINRYDDGRLDLLAAGTERFHVSRLHRELPYLEAEVTIFHDDPAQTRDEQEHTSAALRAIHHLEQFARTAGYDIDRAILEQLDHEELSFLLVTTDVFSSEQKQHLLESRSTLERMEEASRALQESYQRRLMEHRIRKILKKPDTEDITNFFN</sequence>
<dbReference type="SUPFAM" id="SSF88697">
    <property type="entry name" value="PUA domain-like"/>
    <property type="match status" value="1"/>
</dbReference>